<dbReference type="OrthoDB" id="6931295at2759"/>
<organism evidence="1 2">
    <name type="scientific">Lasius niger</name>
    <name type="common">Black garden ant</name>
    <dbReference type="NCBI Taxonomy" id="67767"/>
    <lineage>
        <taxon>Eukaryota</taxon>
        <taxon>Metazoa</taxon>
        <taxon>Ecdysozoa</taxon>
        <taxon>Arthropoda</taxon>
        <taxon>Hexapoda</taxon>
        <taxon>Insecta</taxon>
        <taxon>Pterygota</taxon>
        <taxon>Neoptera</taxon>
        <taxon>Endopterygota</taxon>
        <taxon>Hymenoptera</taxon>
        <taxon>Apocrita</taxon>
        <taxon>Aculeata</taxon>
        <taxon>Formicoidea</taxon>
        <taxon>Formicidae</taxon>
        <taxon>Formicinae</taxon>
        <taxon>Lasius</taxon>
        <taxon>Lasius</taxon>
    </lineage>
</organism>
<keyword evidence="2" id="KW-1185">Reference proteome</keyword>
<dbReference type="AlphaFoldDB" id="A0A0J7K4Y6"/>
<proteinExistence type="predicted"/>
<dbReference type="Proteomes" id="UP000036403">
    <property type="component" value="Unassembled WGS sequence"/>
</dbReference>
<dbReference type="PaxDb" id="67767-A0A0J7K4Y6"/>
<accession>A0A0J7K4Y6</accession>
<sequence length="85" mass="10257">MNKYLKELGFTAFIPRYLLVRRGVVQGIPLDKPMEELVEEVNKEQPNRIKVFRAFRLRKKIRRLGNEWTSHQYAWNLVRRTSLIT</sequence>
<reference evidence="1 2" key="1">
    <citation type="submission" date="2015-04" db="EMBL/GenBank/DDBJ databases">
        <title>Lasius niger genome sequencing.</title>
        <authorList>
            <person name="Konorov E.A."/>
            <person name="Nikitin M.A."/>
            <person name="Kirill M.V."/>
            <person name="Chang P."/>
        </authorList>
    </citation>
    <scope>NUCLEOTIDE SEQUENCE [LARGE SCALE GENOMIC DNA]</scope>
    <source>
        <tissue evidence="1">Whole</tissue>
    </source>
</reference>
<comment type="caution">
    <text evidence="1">The sequence shown here is derived from an EMBL/GenBank/DDBJ whole genome shotgun (WGS) entry which is preliminary data.</text>
</comment>
<evidence type="ECO:0000313" key="2">
    <source>
        <dbReference type="Proteomes" id="UP000036403"/>
    </source>
</evidence>
<evidence type="ECO:0000313" key="1">
    <source>
        <dbReference type="EMBL" id="KMQ85392.1"/>
    </source>
</evidence>
<protein>
    <submittedName>
        <fullName evidence="1">Mg2+ and co2+ transporter</fullName>
    </submittedName>
</protein>
<gene>
    <name evidence="1" type="ORF">RF55_16108</name>
</gene>
<name>A0A0J7K4Y6_LASNI</name>
<dbReference type="EMBL" id="LBMM01013987">
    <property type="protein sequence ID" value="KMQ85392.1"/>
    <property type="molecule type" value="Genomic_DNA"/>
</dbReference>